<organism evidence="2 4">
    <name type="scientific">Heyndrickxia coagulans</name>
    <name type="common">Weizmannia coagulans</name>
    <dbReference type="NCBI Taxonomy" id="1398"/>
    <lineage>
        <taxon>Bacteria</taxon>
        <taxon>Bacillati</taxon>
        <taxon>Bacillota</taxon>
        <taxon>Bacilli</taxon>
        <taxon>Bacillales</taxon>
        <taxon>Bacillaceae</taxon>
        <taxon>Heyndrickxia</taxon>
    </lineage>
</organism>
<evidence type="ECO:0000313" key="4">
    <source>
        <dbReference type="Proteomes" id="UP000075288"/>
    </source>
</evidence>
<dbReference type="EMBL" id="LQYG01000102">
    <property type="protein sequence ID" value="KYC60020.1"/>
    <property type="molecule type" value="Genomic_DNA"/>
</dbReference>
<dbReference type="EMBL" id="JASUZX010000003">
    <property type="protein sequence ID" value="MDL5042295.1"/>
    <property type="molecule type" value="Genomic_DNA"/>
</dbReference>
<dbReference type="AlphaFoldDB" id="A0A150JRT1"/>
<reference evidence="2 4" key="1">
    <citation type="submission" date="2016-01" db="EMBL/GenBank/DDBJ databases">
        <title>Genome Sequences of Twelve Sporeforming Bacillus Species Isolated from Foods.</title>
        <authorList>
            <person name="Berendsen E.M."/>
            <person name="Wells-Bennik M.H."/>
            <person name="Krawcyk A.O."/>
            <person name="De Jong A."/>
            <person name="Holsappel S."/>
            <person name="Eijlander R.T."/>
            <person name="Kuipers O.P."/>
        </authorList>
    </citation>
    <scope>NUCLEOTIDE SEQUENCE [LARGE SCALE GENOMIC DNA]</scope>
    <source>
        <strain evidence="2 4">B4098</strain>
    </source>
</reference>
<dbReference type="RefSeq" id="WP_013860062.1">
    <property type="nucleotide sequence ID" value="NZ_CP017888.1"/>
</dbReference>
<reference evidence="3" key="2">
    <citation type="submission" date="2023-06" db="EMBL/GenBank/DDBJ databases">
        <title>Probiogenomic evaluation and L lactic producing Weizmannia coaggulans BKMTCR2-2 from tree bark.</title>
        <authorList>
            <person name="Mahittikon J."/>
            <person name="Tanasupawat S."/>
        </authorList>
    </citation>
    <scope>NUCLEOTIDE SEQUENCE</scope>
    <source>
        <strain evidence="3">BKMTCR2-2</strain>
    </source>
</reference>
<comment type="caution">
    <text evidence="2">The sequence shown here is derived from an EMBL/GenBank/DDBJ whole genome shotgun (WGS) entry which is preliminary data.</text>
</comment>
<proteinExistence type="predicted"/>
<evidence type="ECO:0008006" key="5">
    <source>
        <dbReference type="Google" id="ProtNLM"/>
    </source>
</evidence>
<dbReference type="Proteomes" id="UP000075288">
    <property type="component" value="Unassembled WGS sequence"/>
</dbReference>
<name>A0A150JRT1_HEYCO</name>
<gene>
    <name evidence="2" type="ORF">B4098_2317</name>
    <name evidence="3" type="ORF">QN341_14910</name>
</gene>
<dbReference type="PATRIC" id="fig|1398.26.peg.1139"/>
<dbReference type="PROSITE" id="PS51257">
    <property type="entry name" value="PROKAR_LIPOPROTEIN"/>
    <property type="match status" value="1"/>
</dbReference>
<evidence type="ECO:0000313" key="2">
    <source>
        <dbReference type="EMBL" id="KYC60020.1"/>
    </source>
</evidence>
<feature type="signal peptide" evidence="1">
    <location>
        <begin position="1"/>
        <end position="19"/>
    </location>
</feature>
<keyword evidence="1" id="KW-0732">Signal</keyword>
<evidence type="ECO:0000313" key="3">
    <source>
        <dbReference type="EMBL" id="MDL5042295.1"/>
    </source>
</evidence>
<protein>
    <recommendedName>
        <fullName evidence="5">Lipoprotein</fullName>
    </recommendedName>
</protein>
<accession>A0A150JRT1</accession>
<evidence type="ECO:0000256" key="1">
    <source>
        <dbReference type="SAM" id="SignalP"/>
    </source>
</evidence>
<sequence length="145" mass="15497">MSKRLAGLAAILSCILILASCQSKTSQGKDASPNKDPGLSEKQVEAKINVQQNGKNNLYAVNLVSGKLGTKTTGKVLTDTDCTADIKGVSRCKSKIKLADGSVMKVITPHNMKYYRCYNIGEKVTVIPGKDGQTYVRVNTSSKAS</sequence>
<dbReference type="Proteomes" id="UP001223084">
    <property type="component" value="Unassembled WGS sequence"/>
</dbReference>
<feature type="chain" id="PRO_5039561082" description="Lipoprotein" evidence="1">
    <location>
        <begin position="20"/>
        <end position="145"/>
    </location>
</feature>